<reference evidence="7 8" key="1">
    <citation type="journal article" date="2016" name="Nat. Commun.">
        <title>Thousands of microbial genomes shed light on interconnected biogeochemical processes in an aquifer system.</title>
        <authorList>
            <person name="Anantharaman K."/>
            <person name="Brown C.T."/>
            <person name="Hug L.A."/>
            <person name="Sharon I."/>
            <person name="Castelle C.J."/>
            <person name="Probst A.J."/>
            <person name="Thomas B.C."/>
            <person name="Singh A."/>
            <person name="Wilkins M.J."/>
            <person name="Karaoz U."/>
            <person name="Brodie E.L."/>
            <person name="Williams K.H."/>
            <person name="Hubbard S.S."/>
            <person name="Banfield J.F."/>
        </authorList>
    </citation>
    <scope>NUCLEOTIDE SEQUENCE [LARGE SCALE GENOMIC DNA]</scope>
</reference>
<dbReference type="InterPro" id="IPR051533">
    <property type="entry name" value="WaaL-like"/>
</dbReference>
<evidence type="ECO:0000259" key="6">
    <source>
        <dbReference type="Pfam" id="PF04932"/>
    </source>
</evidence>
<feature type="transmembrane region" description="Helical" evidence="5">
    <location>
        <begin position="453"/>
        <end position="470"/>
    </location>
</feature>
<dbReference type="AlphaFoldDB" id="A0A1G1KRD9"/>
<feature type="transmembrane region" description="Helical" evidence="5">
    <location>
        <begin position="119"/>
        <end position="140"/>
    </location>
</feature>
<evidence type="ECO:0000313" key="7">
    <source>
        <dbReference type="EMBL" id="OGW95457.1"/>
    </source>
</evidence>
<keyword evidence="3 5" id="KW-1133">Transmembrane helix</keyword>
<evidence type="ECO:0000256" key="1">
    <source>
        <dbReference type="ARBA" id="ARBA00004141"/>
    </source>
</evidence>
<dbReference type="Proteomes" id="UP000178187">
    <property type="component" value="Unassembled WGS sequence"/>
</dbReference>
<evidence type="ECO:0000256" key="2">
    <source>
        <dbReference type="ARBA" id="ARBA00022692"/>
    </source>
</evidence>
<evidence type="ECO:0000313" key="8">
    <source>
        <dbReference type="Proteomes" id="UP000178187"/>
    </source>
</evidence>
<dbReference type="GO" id="GO:0016020">
    <property type="term" value="C:membrane"/>
    <property type="evidence" value="ECO:0007669"/>
    <property type="project" value="UniProtKB-SubCell"/>
</dbReference>
<feature type="transmembrane region" description="Helical" evidence="5">
    <location>
        <begin position="12"/>
        <end position="32"/>
    </location>
</feature>
<feature type="transmembrane region" description="Helical" evidence="5">
    <location>
        <begin position="422"/>
        <end position="441"/>
    </location>
</feature>
<protein>
    <recommendedName>
        <fullName evidence="6">O-antigen ligase-related domain-containing protein</fullName>
    </recommendedName>
</protein>
<dbReference type="PANTHER" id="PTHR37422:SF17">
    <property type="entry name" value="O-ANTIGEN LIGASE"/>
    <property type="match status" value="1"/>
</dbReference>
<feature type="transmembrane region" description="Helical" evidence="5">
    <location>
        <begin position="179"/>
        <end position="200"/>
    </location>
</feature>
<keyword evidence="4 5" id="KW-0472">Membrane</keyword>
<dbReference type="PANTHER" id="PTHR37422">
    <property type="entry name" value="TEICHURONIC ACID BIOSYNTHESIS PROTEIN TUAE"/>
    <property type="match status" value="1"/>
</dbReference>
<feature type="transmembrane region" description="Helical" evidence="5">
    <location>
        <begin position="86"/>
        <end position="107"/>
    </location>
</feature>
<feature type="transmembrane region" description="Helical" evidence="5">
    <location>
        <begin position="386"/>
        <end position="410"/>
    </location>
</feature>
<dbReference type="Pfam" id="PF04932">
    <property type="entry name" value="Wzy_C"/>
    <property type="match status" value="1"/>
</dbReference>
<organism evidence="7 8">
    <name type="scientific">Candidatus Danuiimicrobium aquiferis</name>
    <dbReference type="NCBI Taxonomy" id="1801832"/>
    <lineage>
        <taxon>Bacteria</taxon>
        <taxon>Pseudomonadati</taxon>
        <taxon>Candidatus Omnitrophota</taxon>
        <taxon>Candidatus Danuiimicrobium</taxon>
    </lineage>
</organism>
<dbReference type="EMBL" id="MHFR01000063">
    <property type="protein sequence ID" value="OGW95457.1"/>
    <property type="molecule type" value="Genomic_DNA"/>
</dbReference>
<gene>
    <name evidence="7" type="ORF">A3G33_10800</name>
</gene>
<sequence>MAQTQQVEIKKSGSMGSFVFMGAVVCFLAYVITKNVFIPKSVMLAFTVLGAIYLFFKGMKQPEIVTYVLVAYIPFSAELAGDFGGFATAVNFTNLLMIFIMVVWLTGRYASDEPIWLSTPLNLPIILFLLVGLISVIRGINFSGGHLVAAIIEYKRWITPPLLYFLVLNTVKNRPTIRAIINIMMFVTAIVACMAIYDYIDAGEGGSLESSRIGGIVDQPNMLAAFFNYYMFLPLAFMLMNTKKSKYWLFLIPVLLEFRGVMVTFSRGGYMAFALGLYAISFFRSKMLFVFLILVGFIVYFNPILLPAGVRYRMGQTFQIDKTSAQEVEYDEASLESSAKSRVEIWRASVDMIKDHPVFGVGYKLFPYMLEYYAPQWKGFDAHNTYIIITAEMGIPALLIFLWCILSILWQTLRLYRRTNDHYAKTIALGYLGGIFGLLLSNMFGSRLDSQEVASYFWILAALVMRFKILDERDAAHPNSHEEVIKLNSKPGKLKSHKLDACWSE</sequence>
<feature type="transmembrane region" description="Helical" evidence="5">
    <location>
        <begin position="220"/>
        <end position="240"/>
    </location>
</feature>
<comment type="caution">
    <text evidence="7">The sequence shown here is derived from an EMBL/GenBank/DDBJ whole genome shotgun (WGS) entry which is preliminary data.</text>
</comment>
<accession>A0A1G1KRD9</accession>
<comment type="subcellular location">
    <subcellularLocation>
        <location evidence="1">Membrane</location>
        <topology evidence="1">Multi-pass membrane protein</topology>
    </subcellularLocation>
</comment>
<name>A0A1G1KRD9_9BACT</name>
<evidence type="ECO:0000256" key="5">
    <source>
        <dbReference type="SAM" id="Phobius"/>
    </source>
</evidence>
<proteinExistence type="predicted"/>
<feature type="domain" description="O-antigen ligase-related" evidence="6">
    <location>
        <begin position="260"/>
        <end position="402"/>
    </location>
</feature>
<evidence type="ECO:0000256" key="4">
    <source>
        <dbReference type="ARBA" id="ARBA00023136"/>
    </source>
</evidence>
<feature type="transmembrane region" description="Helical" evidence="5">
    <location>
        <begin position="38"/>
        <end position="56"/>
    </location>
</feature>
<feature type="transmembrane region" description="Helical" evidence="5">
    <location>
        <begin position="287"/>
        <end position="306"/>
    </location>
</feature>
<dbReference type="InterPro" id="IPR007016">
    <property type="entry name" value="O-antigen_ligase-rel_domated"/>
</dbReference>
<evidence type="ECO:0000256" key="3">
    <source>
        <dbReference type="ARBA" id="ARBA00022989"/>
    </source>
</evidence>
<keyword evidence="2 5" id="KW-0812">Transmembrane</keyword>